<reference evidence="1 2" key="1">
    <citation type="submission" date="2019-12" db="EMBL/GenBank/DDBJ databases">
        <title>Nocardia sp. nov. ET3-3 isolated from soil.</title>
        <authorList>
            <person name="Kanchanasin P."/>
            <person name="Tanasupawat S."/>
            <person name="Yuki M."/>
            <person name="Kudo T."/>
        </authorList>
    </citation>
    <scope>NUCLEOTIDE SEQUENCE [LARGE SCALE GENOMIC DNA]</scope>
    <source>
        <strain evidence="1 2">ET3-3</strain>
    </source>
</reference>
<gene>
    <name evidence="1" type="ORF">GPX89_03325</name>
</gene>
<name>A0A7K1UPL7_9NOCA</name>
<evidence type="ECO:0000313" key="2">
    <source>
        <dbReference type="Proteomes" id="UP000466794"/>
    </source>
</evidence>
<proteinExistence type="predicted"/>
<organism evidence="1 2">
    <name type="scientific">Nocardia terrae</name>
    <dbReference type="NCBI Taxonomy" id="2675851"/>
    <lineage>
        <taxon>Bacteria</taxon>
        <taxon>Bacillati</taxon>
        <taxon>Actinomycetota</taxon>
        <taxon>Actinomycetes</taxon>
        <taxon>Mycobacteriales</taxon>
        <taxon>Nocardiaceae</taxon>
        <taxon>Nocardia</taxon>
    </lineage>
</organism>
<dbReference type="Proteomes" id="UP000466794">
    <property type="component" value="Unassembled WGS sequence"/>
</dbReference>
<keyword evidence="2" id="KW-1185">Reference proteome</keyword>
<dbReference type="RefSeq" id="WP_157354982.1">
    <property type="nucleotide sequence ID" value="NZ_WRPP01000001.1"/>
</dbReference>
<sequence length="296" mass="33519">MSNIWTAFLRIYAAPGRRIDHGEAESLAATFSANDGDEWRNHDGSYWVPVHFRVAEDGRYADIQYGDGKGLGLEHFLQDCYDGSRYSALWGRHYDDGSDEDLIYRRDIDDERRFCRYGFDEVRVTTTNGDRPPAGPPGHWRQIGDSTWAVAITGSYRAGNDRSDMEIGPCVTMSAAPSPPGPSDLITPTTPCFHGNRPTAVEPGWLRPLIDGHSKVTGLECHWRGRIVHRATHEDTEGAGIEWCHRNADDWDNLLDPAFLEFTENTALELGDDVYLRDRQDWANSNRSRRYGWPTT</sequence>
<dbReference type="AlphaFoldDB" id="A0A7K1UPL7"/>
<protein>
    <submittedName>
        <fullName evidence="1">Uncharacterized protein</fullName>
    </submittedName>
</protein>
<accession>A0A7K1UPL7</accession>
<evidence type="ECO:0000313" key="1">
    <source>
        <dbReference type="EMBL" id="MVU76271.1"/>
    </source>
</evidence>
<comment type="caution">
    <text evidence="1">The sequence shown here is derived from an EMBL/GenBank/DDBJ whole genome shotgun (WGS) entry which is preliminary data.</text>
</comment>
<dbReference type="EMBL" id="WRPP01000001">
    <property type="protein sequence ID" value="MVU76271.1"/>
    <property type="molecule type" value="Genomic_DNA"/>
</dbReference>